<dbReference type="PeptideAtlas" id="Q22660"/>
<dbReference type="WormBase" id="T22B3.3">
    <property type="protein sequence ID" value="CE03695"/>
    <property type="gene ID" value="WBGene00011911"/>
</dbReference>
<dbReference type="PROSITE" id="PS50202">
    <property type="entry name" value="MSP"/>
    <property type="match status" value="1"/>
</dbReference>
<organism evidence="4 5">
    <name type="scientific">Caenorhabditis elegans</name>
    <dbReference type="NCBI Taxonomy" id="6239"/>
    <lineage>
        <taxon>Eukaryota</taxon>
        <taxon>Metazoa</taxon>
        <taxon>Ecdysozoa</taxon>
        <taxon>Nematoda</taxon>
        <taxon>Chromadorea</taxon>
        <taxon>Rhabditida</taxon>
        <taxon>Rhabditina</taxon>
        <taxon>Rhabditomorpha</taxon>
        <taxon>Rhabditoidea</taxon>
        <taxon>Rhabditidae</taxon>
        <taxon>Peloderinae</taxon>
        <taxon>Caenorhabditis</taxon>
    </lineage>
</organism>
<evidence type="ECO:0000313" key="4">
    <source>
        <dbReference type="EMBL" id="CAA92617.1"/>
    </source>
</evidence>
<dbReference type="InParanoid" id="Q22660"/>
<dbReference type="DIP" id="DIP-24761N"/>
<dbReference type="FunCoup" id="Q22660">
    <property type="interactions" value="11"/>
</dbReference>
<dbReference type="AGR" id="WB:WBGene00011911"/>
<keyword evidence="1" id="KW-0963">Cytoplasm</keyword>
<dbReference type="PaxDb" id="6239-T22B3.3"/>
<dbReference type="PANTHER" id="PTHR21513:SF19">
    <property type="entry name" value="MAJOR SPERM PROTEIN"/>
    <property type="match status" value="1"/>
</dbReference>
<dbReference type="SMR" id="Q22660"/>
<dbReference type="Gene3D" id="2.60.40.10">
    <property type="entry name" value="Immunoglobulins"/>
    <property type="match status" value="1"/>
</dbReference>
<comment type="function">
    <text evidence="1">Central component in molecular interactions underlying sperm crawling. Forms an extensive filament system that extends from sperm villipoda, along the leading edge of the pseudopod.</text>
</comment>
<evidence type="ECO:0000313" key="5">
    <source>
        <dbReference type="Proteomes" id="UP000001940"/>
    </source>
</evidence>
<reference evidence="4 5" key="1">
    <citation type="journal article" date="1998" name="Science">
        <title>Genome sequence of the nematode C. elegans: a platform for investigating biology.</title>
        <authorList>
            <consortium name="The C. elegans sequencing consortium"/>
            <person name="Sulson J.E."/>
            <person name="Waterston R."/>
        </authorList>
    </citation>
    <scope>NUCLEOTIDE SEQUENCE [LARGE SCALE GENOMIC DNA]</scope>
    <source>
        <strain evidence="4 5">Bristol N2</strain>
    </source>
</reference>
<dbReference type="SUPFAM" id="SSF49354">
    <property type="entry name" value="PapD-like"/>
    <property type="match status" value="1"/>
</dbReference>
<dbReference type="Pfam" id="PF00635">
    <property type="entry name" value="Motile_Sperm"/>
    <property type="match status" value="1"/>
</dbReference>
<dbReference type="InterPro" id="IPR013783">
    <property type="entry name" value="Ig-like_fold"/>
</dbReference>
<dbReference type="eggNOG" id="KOG0439">
    <property type="taxonomic scope" value="Eukaryota"/>
</dbReference>
<dbReference type="UCSC" id="T22B3.3">
    <property type="organism name" value="c. elegans"/>
</dbReference>
<keyword evidence="1" id="KW-0206">Cytoskeleton</keyword>
<dbReference type="OrthoDB" id="5855827at2759"/>
<keyword evidence="5" id="KW-1185">Reference proteome</keyword>
<dbReference type="HOGENOM" id="CLU_092913_1_0_1"/>
<feature type="compositionally biased region" description="Basic and acidic residues" evidence="2">
    <location>
        <begin position="144"/>
        <end position="185"/>
    </location>
</feature>
<evidence type="ECO:0000313" key="6">
    <source>
        <dbReference type="WormBase" id="T22B3.3"/>
    </source>
</evidence>
<dbReference type="InterPro" id="IPR008962">
    <property type="entry name" value="PapD-like_sf"/>
</dbReference>
<dbReference type="OMA" id="PNRHFFA"/>
<protein>
    <recommendedName>
        <fullName evidence="1">Major sperm protein</fullName>
    </recommendedName>
</protein>
<feature type="domain" description="MSP" evidence="3">
    <location>
        <begin position="13"/>
        <end position="139"/>
    </location>
</feature>
<gene>
    <name evidence="4" type="ORF">CELE_T22B3.3</name>
    <name evidence="4 6" type="ORF">T22B3.3</name>
</gene>
<evidence type="ECO:0007829" key="7">
    <source>
        <dbReference type="PeptideAtlas" id="Q22660"/>
    </source>
</evidence>
<proteinExistence type="evidence at protein level"/>
<keyword evidence="7" id="KW-1267">Proteomics identification</keyword>
<dbReference type="Bgee" id="WBGene00011911">
    <property type="expression patterns" value="Expressed in material anatomical entity and 2 other cell types or tissues"/>
</dbReference>
<evidence type="ECO:0000256" key="1">
    <source>
        <dbReference type="RuleBase" id="RU003425"/>
    </source>
</evidence>
<dbReference type="PIR" id="T25098">
    <property type="entry name" value="T25098"/>
</dbReference>
<dbReference type="Proteomes" id="UP000001940">
    <property type="component" value="Chromosome IV"/>
</dbReference>
<dbReference type="PANTHER" id="PTHR21513">
    <property type="entry name" value="MAJOR SPERM PROTEIN"/>
    <property type="match status" value="1"/>
</dbReference>
<evidence type="ECO:0000256" key="2">
    <source>
        <dbReference type="SAM" id="MobiDB-lite"/>
    </source>
</evidence>
<feature type="region of interest" description="Disordered" evidence="2">
    <location>
        <begin position="128"/>
        <end position="185"/>
    </location>
</feature>
<sequence length="185" mass="21548">MPIPNKAGEPDFKLKVEPADKIVIKFKMNEESIVPLTITNPLKDRICYKVKCTDNEIFRVRPPLGFIDAGKSSTVKISLKAKAGMDTHRHFFAIYHLTNNPPANQKKEAEKAAEKNCRALWKPETKPDGVIRLQAVLENEDEDKEKKEEEKEEKKEEKKNEEKEEKKEDKKEEKKEEKEEDKKEE</sequence>
<evidence type="ECO:0000259" key="3">
    <source>
        <dbReference type="PROSITE" id="PS50202"/>
    </source>
</evidence>
<accession>Q22660</accession>
<dbReference type="AlphaFoldDB" id="Q22660"/>
<dbReference type="EMBL" id="BX284604">
    <property type="protein sequence ID" value="CAA92617.1"/>
    <property type="molecule type" value="Genomic_DNA"/>
</dbReference>
<dbReference type="PhylomeDB" id="Q22660"/>
<dbReference type="InterPro" id="IPR000535">
    <property type="entry name" value="MSP_dom"/>
</dbReference>
<dbReference type="STRING" id="6239.T22B3.3.1"/>
<name>Q22660_CAEEL</name>